<evidence type="ECO:0000313" key="1">
    <source>
        <dbReference type="EMBL" id="AWC95437.1"/>
    </source>
</evidence>
<organism evidence="1 2">
    <name type="scientific">Morganella morganii</name>
    <name type="common">Proteus morganii</name>
    <dbReference type="NCBI Taxonomy" id="582"/>
    <lineage>
        <taxon>Bacteria</taxon>
        <taxon>Pseudomonadati</taxon>
        <taxon>Pseudomonadota</taxon>
        <taxon>Gammaproteobacteria</taxon>
        <taxon>Enterobacterales</taxon>
        <taxon>Morganellaceae</taxon>
        <taxon>Morganella</taxon>
    </lineage>
</organism>
<reference evidence="1 2" key="1">
    <citation type="submission" date="2018-04" db="EMBL/GenBank/DDBJ databases">
        <title>Whole genome sequencing of Morganella morganii AR_0133.</title>
        <authorList>
            <person name="Conlan S."/>
            <person name="Thomas P.J."/>
            <person name="Mullikin J."/>
            <person name="Frank K.M."/>
            <person name="Segre J.A."/>
        </authorList>
    </citation>
    <scope>NUCLEOTIDE SEQUENCE [LARGE SCALE GENOMIC DNA]</scope>
    <source>
        <strain evidence="1 2">AR_0133</strain>
    </source>
</reference>
<evidence type="ECO:0000313" key="2">
    <source>
        <dbReference type="Proteomes" id="UP000244682"/>
    </source>
</evidence>
<proteinExistence type="predicted"/>
<dbReference type="RefSeq" id="WP_108657240.1">
    <property type="nucleotide sequence ID" value="NZ_CP028956.1"/>
</dbReference>
<dbReference type="Proteomes" id="UP000244682">
    <property type="component" value="Chromosome"/>
</dbReference>
<accession>A0AAU8ZR32</accession>
<gene>
    <name evidence="1" type="ORF">AM380_18240</name>
</gene>
<dbReference type="AlphaFoldDB" id="A0AAU8ZR32"/>
<sequence>MKGKITITRPSYGDGRNVINIQVRDDVSRIKFLDIEIDCADFARAVTGLSETDCRLSVRGLDSVGKVKITEARKALCPIDISGKENMAKWLHDNKQEDGWILDSYLGNKSSVEYTENGYILKYRVIKYIEADNEQIS</sequence>
<dbReference type="EMBL" id="CP028956">
    <property type="protein sequence ID" value="AWC95437.1"/>
    <property type="molecule type" value="Genomic_DNA"/>
</dbReference>
<protein>
    <submittedName>
        <fullName evidence="1">Uncharacterized protein</fullName>
    </submittedName>
</protein>
<name>A0AAU8ZR32_MORMO</name>